<evidence type="ECO:0000313" key="1">
    <source>
        <dbReference type="EMBL" id="HIX66846.1"/>
    </source>
</evidence>
<dbReference type="SUPFAM" id="SSF52540">
    <property type="entry name" value="P-loop containing nucleoside triphosphate hydrolases"/>
    <property type="match status" value="1"/>
</dbReference>
<dbReference type="Proteomes" id="UP000886721">
    <property type="component" value="Unassembled WGS sequence"/>
</dbReference>
<reference evidence="1" key="2">
    <citation type="submission" date="2021-04" db="EMBL/GenBank/DDBJ databases">
        <authorList>
            <person name="Gilroy R."/>
        </authorList>
    </citation>
    <scope>NUCLEOTIDE SEQUENCE</scope>
    <source>
        <strain evidence="1">CHK191-13928</strain>
    </source>
</reference>
<name>A0A9D1WTK5_9FIRM</name>
<proteinExistence type="predicted"/>
<organism evidence="1 2">
    <name type="scientific">Candidatus Anaerostipes excrementavium</name>
    <dbReference type="NCBI Taxonomy" id="2838463"/>
    <lineage>
        <taxon>Bacteria</taxon>
        <taxon>Bacillati</taxon>
        <taxon>Bacillota</taxon>
        <taxon>Clostridia</taxon>
        <taxon>Lachnospirales</taxon>
        <taxon>Lachnospiraceae</taxon>
        <taxon>Anaerostipes</taxon>
    </lineage>
</organism>
<dbReference type="EMBL" id="DXEM01000006">
    <property type="protein sequence ID" value="HIX66846.1"/>
    <property type="molecule type" value="Genomic_DNA"/>
</dbReference>
<dbReference type="AlphaFoldDB" id="A0A9D1WTK5"/>
<dbReference type="Pfam" id="PF13671">
    <property type="entry name" value="AAA_33"/>
    <property type="match status" value="1"/>
</dbReference>
<protein>
    <submittedName>
        <fullName evidence="1">AAA family ATPase</fullName>
    </submittedName>
</protein>
<comment type="caution">
    <text evidence="1">The sequence shown here is derived from an EMBL/GenBank/DDBJ whole genome shotgun (WGS) entry which is preliminary data.</text>
</comment>
<sequence length="204" mass="24100">MKKMIILLAGYPGTGKSYLANIILEQFPEFQMLSPDEIKEEFWDRYGFDNLKEKEDLICQSWKEYYQRMGQALKQGVNLISDYPFSQKQKGKIEKMTQEAGYQVLTIRLVGDLDILFERQRKRDLDDARHLGHILSSYHKGEKETQRAEADYLLTYEEFYKRCTQRGYGEFSLGETIEIDVSDYAKIPYKMILETIKKKQEMPT</sequence>
<dbReference type="InterPro" id="IPR027417">
    <property type="entry name" value="P-loop_NTPase"/>
</dbReference>
<gene>
    <name evidence="1" type="ORF">H9735_01820</name>
</gene>
<evidence type="ECO:0000313" key="2">
    <source>
        <dbReference type="Proteomes" id="UP000886721"/>
    </source>
</evidence>
<dbReference type="Gene3D" id="3.40.50.300">
    <property type="entry name" value="P-loop containing nucleotide triphosphate hydrolases"/>
    <property type="match status" value="1"/>
</dbReference>
<accession>A0A9D1WTK5</accession>
<reference evidence="1" key="1">
    <citation type="journal article" date="2021" name="PeerJ">
        <title>Extensive microbial diversity within the chicken gut microbiome revealed by metagenomics and culture.</title>
        <authorList>
            <person name="Gilroy R."/>
            <person name="Ravi A."/>
            <person name="Getino M."/>
            <person name="Pursley I."/>
            <person name="Horton D.L."/>
            <person name="Alikhan N.F."/>
            <person name="Baker D."/>
            <person name="Gharbi K."/>
            <person name="Hall N."/>
            <person name="Watson M."/>
            <person name="Adriaenssens E.M."/>
            <person name="Foster-Nyarko E."/>
            <person name="Jarju S."/>
            <person name="Secka A."/>
            <person name="Antonio M."/>
            <person name="Oren A."/>
            <person name="Chaudhuri R.R."/>
            <person name="La Ragione R."/>
            <person name="Hildebrand F."/>
            <person name="Pallen M.J."/>
        </authorList>
    </citation>
    <scope>NUCLEOTIDE SEQUENCE</scope>
    <source>
        <strain evidence="1">CHK191-13928</strain>
    </source>
</reference>